<accession>A0ABQ1H6M6</accession>
<feature type="transmembrane region" description="Helical" evidence="2">
    <location>
        <begin position="130"/>
        <end position="150"/>
    </location>
</feature>
<evidence type="ECO:0000256" key="1">
    <source>
        <dbReference type="SAM" id="MobiDB-lite"/>
    </source>
</evidence>
<keyword evidence="2" id="KW-0472">Membrane</keyword>
<feature type="compositionally biased region" description="Basic and acidic residues" evidence="1">
    <location>
        <begin position="1"/>
        <end position="16"/>
    </location>
</feature>
<keyword evidence="4" id="KW-1185">Reference proteome</keyword>
<sequence length="154" mass="17278">MMKQGEGHGKDMKQEDQASTGSAEELTRGVRIIRWVFVCFATIFTVCITIQIFFAGLAVFVSPTDWMRHMMFAHWFSALPLIMLILSFVGRLPRKIRLQSLGVFGLMYAVYFTANITAISPLAAAVHPVIGVWLFCMSITILTQTARLAFNNPD</sequence>
<evidence type="ECO:0000313" key="4">
    <source>
        <dbReference type="Proteomes" id="UP000617979"/>
    </source>
</evidence>
<reference evidence="4" key="1">
    <citation type="journal article" date="2019" name="Int. J. Syst. Evol. Microbiol.">
        <title>The Global Catalogue of Microorganisms (GCM) 10K type strain sequencing project: providing services to taxonomists for standard genome sequencing and annotation.</title>
        <authorList>
            <consortium name="The Broad Institute Genomics Platform"/>
            <consortium name="The Broad Institute Genome Sequencing Center for Infectious Disease"/>
            <person name="Wu L."/>
            <person name="Ma J."/>
        </authorList>
    </citation>
    <scope>NUCLEOTIDE SEQUENCE [LARGE SCALE GENOMIC DNA]</scope>
    <source>
        <strain evidence="4">CGMCC 1.12404</strain>
    </source>
</reference>
<dbReference type="EMBL" id="BMEX01000040">
    <property type="protein sequence ID" value="GGA59175.1"/>
    <property type="molecule type" value="Genomic_DNA"/>
</dbReference>
<keyword evidence="2" id="KW-1133">Transmembrane helix</keyword>
<dbReference type="InterPro" id="IPR046192">
    <property type="entry name" value="DUF6220"/>
</dbReference>
<organism evidence="3 4">
    <name type="scientific">Kroppenstedtia guangzhouensis</name>
    <dbReference type="NCBI Taxonomy" id="1274356"/>
    <lineage>
        <taxon>Bacteria</taxon>
        <taxon>Bacillati</taxon>
        <taxon>Bacillota</taxon>
        <taxon>Bacilli</taxon>
        <taxon>Bacillales</taxon>
        <taxon>Thermoactinomycetaceae</taxon>
        <taxon>Kroppenstedtia</taxon>
    </lineage>
</organism>
<feature type="region of interest" description="Disordered" evidence="1">
    <location>
        <begin position="1"/>
        <end position="20"/>
    </location>
</feature>
<proteinExistence type="predicted"/>
<feature type="transmembrane region" description="Helical" evidence="2">
    <location>
        <begin position="72"/>
        <end position="89"/>
    </location>
</feature>
<gene>
    <name evidence="3" type="ORF">GCM10007416_35370</name>
</gene>
<comment type="caution">
    <text evidence="3">The sequence shown here is derived from an EMBL/GenBank/DDBJ whole genome shotgun (WGS) entry which is preliminary data.</text>
</comment>
<protein>
    <submittedName>
        <fullName evidence="3">Uncharacterized protein</fullName>
    </submittedName>
</protein>
<keyword evidence="2" id="KW-0812">Transmembrane</keyword>
<dbReference type="Pfam" id="PF19728">
    <property type="entry name" value="DUF6220"/>
    <property type="match status" value="1"/>
</dbReference>
<evidence type="ECO:0000313" key="3">
    <source>
        <dbReference type="EMBL" id="GGA59175.1"/>
    </source>
</evidence>
<feature type="transmembrane region" description="Helical" evidence="2">
    <location>
        <begin position="35"/>
        <end position="60"/>
    </location>
</feature>
<name>A0ABQ1H6M6_9BACL</name>
<evidence type="ECO:0000256" key="2">
    <source>
        <dbReference type="SAM" id="Phobius"/>
    </source>
</evidence>
<dbReference type="Proteomes" id="UP000617979">
    <property type="component" value="Unassembled WGS sequence"/>
</dbReference>
<feature type="transmembrane region" description="Helical" evidence="2">
    <location>
        <begin position="101"/>
        <end position="124"/>
    </location>
</feature>